<dbReference type="InterPro" id="IPR036950">
    <property type="entry name" value="PBP_transglycosylase"/>
</dbReference>
<dbReference type="STRING" id="699218.HMPREF0889_1161"/>
<evidence type="ECO:0000256" key="11">
    <source>
        <dbReference type="ARBA" id="ARBA00023316"/>
    </source>
</evidence>
<dbReference type="EC" id="3.4.-.-" evidence="17"/>
<evidence type="ECO:0000256" key="4">
    <source>
        <dbReference type="ARBA" id="ARBA00022670"/>
    </source>
</evidence>
<dbReference type="PANTHER" id="PTHR32282:SF33">
    <property type="entry name" value="PEPTIDOGLYCAN GLYCOSYLTRANSFERASE"/>
    <property type="match status" value="1"/>
</dbReference>
<evidence type="ECO:0000256" key="8">
    <source>
        <dbReference type="ARBA" id="ARBA00022960"/>
    </source>
</evidence>
<keyword evidence="5 17" id="KW-0328">Glycosyltransferase</keyword>
<reference evidence="16" key="2">
    <citation type="submission" date="2009-12" db="EMBL/GenBank/DDBJ databases">
        <authorList>
            <person name="Madupu R."/>
            <person name="Durkin A.S."/>
            <person name="Torralba M."/>
            <person name="Methe B."/>
            <person name="Sutton G.G."/>
            <person name="Strausberg R.L."/>
            <person name="Nelson K.E."/>
        </authorList>
    </citation>
    <scope>NUCLEOTIDE SEQUENCE</scope>
    <source>
        <strain evidence="16">28L</strain>
    </source>
</reference>
<evidence type="ECO:0000256" key="13">
    <source>
        <dbReference type="ARBA" id="ARBA00049902"/>
    </source>
</evidence>
<keyword evidence="7 17" id="KW-0378">Hydrolase</keyword>
<dbReference type="InterPro" id="IPR001264">
    <property type="entry name" value="Glyco_trans_51"/>
</dbReference>
<organism evidence="16 18">
    <name type="scientific">Megasphaera lornae</name>
    <dbReference type="NCBI Taxonomy" id="1000568"/>
    <lineage>
        <taxon>Bacteria</taxon>
        <taxon>Bacillati</taxon>
        <taxon>Bacillota</taxon>
        <taxon>Negativicutes</taxon>
        <taxon>Veillonellales</taxon>
        <taxon>Veillonellaceae</taxon>
        <taxon>Megasphaera</taxon>
    </lineage>
</organism>
<evidence type="ECO:0000256" key="6">
    <source>
        <dbReference type="ARBA" id="ARBA00022679"/>
    </source>
</evidence>
<comment type="similarity">
    <text evidence="1">In the C-terminal section; belongs to the transpeptidase family.</text>
</comment>
<name>D3LW20_9FIRM</name>
<dbReference type="GO" id="GO:0009002">
    <property type="term" value="F:serine-type D-Ala-D-Ala carboxypeptidase activity"/>
    <property type="evidence" value="ECO:0007669"/>
    <property type="project" value="UniProtKB-EC"/>
</dbReference>
<gene>
    <name evidence="17" type="primary">mrcA</name>
    <name evidence="16" type="ORF">HMPREF0889_1161</name>
    <name evidence="17" type="ORF">HMPREF1039_0014</name>
</gene>
<accession>D3LW20</accession>
<evidence type="ECO:0000256" key="7">
    <source>
        <dbReference type="ARBA" id="ARBA00022801"/>
    </source>
</evidence>
<evidence type="ECO:0000313" key="17">
    <source>
        <dbReference type="EMBL" id="EGL41820.1"/>
    </source>
</evidence>
<comment type="caution">
    <text evidence="16">The sequence shown here is derived from an EMBL/GenBank/DDBJ whole genome shotgun (WGS) entry which is preliminary data.</text>
</comment>
<keyword evidence="6 17" id="KW-0808">Transferase</keyword>
<reference evidence="17 19" key="3">
    <citation type="submission" date="2011-04" db="EMBL/GenBank/DDBJ databases">
        <authorList>
            <person name="Harkins D.M."/>
            <person name="Madupu R."/>
            <person name="Durkin A.S."/>
            <person name="Torralba M."/>
            <person name="Methe B."/>
            <person name="Sutton G.G."/>
            <person name="Nelson K.E."/>
        </authorList>
    </citation>
    <scope>NUCLEOTIDE SEQUENCE [LARGE SCALE GENOMIC DNA]</scope>
    <source>
        <strain evidence="17 19">UPII 199-6</strain>
    </source>
</reference>
<dbReference type="Pfam" id="PF00912">
    <property type="entry name" value="Transgly"/>
    <property type="match status" value="1"/>
</dbReference>
<evidence type="ECO:0000313" key="16">
    <source>
        <dbReference type="EMBL" id="EFD93487.1"/>
    </source>
</evidence>
<dbReference type="EMBL" id="AFIJ01000008">
    <property type="protein sequence ID" value="EGL41820.1"/>
    <property type="molecule type" value="Genomic_DNA"/>
</dbReference>
<keyword evidence="4" id="KW-0645">Protease</keyword>
<evidence type="ECO:0000256" key="1">
    <source>
        <dbReference type="ARBA" id="ARBA00007090"/>
    </source>
</evidence>
<reference evidence="18" key="1">
    <citation type="submission" date="2009-12" db="EMBL/GenBank/DDBJ databases">
        <title>Sequence of Clostridiales genomosp. BVAB3 str. UPII9-5.</title>
        <authorList>
            <person name="Madupu R."/>
            <person name="Durkin A.S."/>
            <person name="Torralba M."/>
            <person name="Methe B."/>
            <person name="Sutton G.G."/>
            <person name="Strausberg R.L."/>
            <person name="Nelson K.E."/>
        </authorList>
    </citation>
    <scope>NUCLEOTIDE SEQUENCE [LARGE SCALE GENOMIC DNA]</scope>
    <source>
        <strain evidence="18">28L</strain>
    </source>
</reference>
<dbReference type="RefSeq" id="WP_007390610.1">
    <property type="nucleotide sequence ID" value="NZ_ADGP01000023.1"/>
</dbReference>
<evidence type="ECO:0000256" key="9">
    <source>
        <dbReference type="ARBA" id="ARBA00022984"/>
    </source>
</evidence>
<evidence type="ECO:0000256" key="3">
    <source>
        <dbReference type="ARBA" id="ARBA00022645"/>
    </source>
</evidence>
<evidence type="ECO:0000256" key="2">
    <source>
        <dbReference type="ARBA" id="ARBA00007739"/>
    </source>
</evidence>
<dbReference type="FunFam" id="1.10.3810.10:FF:000001">
    <property type="entry name" value="Penicillin-binding protein 1A"/>
    <property type="match status" value="1"/>
</dbReference>
<keyword evidence="19" id="KW-1185">Reference proteome</keyword>
<dbReference type="AlphaFoldDB" id="D3LW20"/>
<evidence type="ECO:0000313" key="18">
    <source>
        <dbReference type="Proteomes" id="UP000003242"/>
    </source>
</evidence>
<feature type="signal peptide" evidence="14">
    <location>
        <begin position="1"/>
        <end position="19"/>
    </location>
</feature>
<dbReference type="GO" id="GO:0006508">
    <property type="term" value="P:proteolysis"/>
    <property type="evidence" value="ECO:0007669"/>
    <property type="project" value="UniProtKB-KW"/>
</dbReference>
<evidence type="ECO:0000313" key="19">
    <source>
        <dbReference type="Proteomes" id="UP000004018"/>
    </source>
</evidence>
<keyword evidence="10" id="KW-0511">Multifunctional enzyme</keyword>
<feature type="chain" id="PRO_5038893039" evidence="14">
    <location>
        <begin position="20"/>
        <end position="255"/>
    </location>
</feature>
<keyword evidence="9" id="KW-0573">Peptidoglycan synthesis</keyword>
<keyword evidence="8" id="KW-0133">Cell shape</keyword>
<dbReference type="GO" id="GO:0009252">
    <property type="term" value="P:peptidoglycan biosynthetic process"/>
    <property type="evidence" value="ECO:0007669"/>
    <property type="project" value="UniProtKB-KW"/>
</dbReference>
<proteinExistence type="inferred from homology"/>
<evidence type="ECO:0000256" key="12">
    <source>
        <dbReference type="ARBA" id="ARBA00034000"/>
    </source>
</evidence>
<protein>
    <submittedName>
        <fullName evidence="16">Transglycosylase</fullName>
        <ecNumber evidence="17">2.4.2.-</ecNumber>
        <ecNumber evidence="17">3.4.-.-</ecNumber>
    </submittedName>
</protein>
<feature type="domain" description="Glycosyl transferase family 51" evidence="15">
    <location>
        <begin position="66"/>
        <end position="229"/>
    </location>
</feature>
<dbReference type="GO" id="GO:0008955">
    <property type="term" value="F:peptidoglycan glycosyltransferase activity"/>
    <property type="evidence" value="ECO:0007669"/>
    <property type="project" value="UniProtKB-EC"/>
</dbReference>
<dbReference type="EMBL" id="ADGP01000023">
    <property type="protein sequence ID" value="EFD93487.1"/>
    <property type="molecule type" value="Genomic_DNA"/>
</dbReference>
<dbReference type="eggNOG" id="COG0744">
    <property type="taxonomic scope" value="Bacteria"/>
</dbReference>
<dbReference type="Proteomes" id="UP000004018">
    <property type="component" value="Unassembled WGS sequence"/>
</dbReference>
<comment type="catalytic activity">
    <reaction evidence="12">
        <text>Preferential cleavage: (Ac)2-L-Lys-D-Ala-|-D-Ala. Also transpeptidation of peptidyl-alanyl moieties that are N-acyl substituents of D-alanine.</text>
        <dbReference type="EC" id="3.4.16.4"/>
    </reaction>
</comment>
<evidence type="ECO:0000256" key="5">
    <source>
        <dbReference type="ARBA" id="ARBA00022676"/>
    </source>
</evidence>
<dbReference type="GO" id="GO:0008360">
    <property type="term" value="P:regulation of cell shape"/>
    <property type="evidence" value="ECO:0007669"/>
    <property type="project" value="UniProtKB-KW"/>
</dbReference>
<evidence type="ECO:0000259" key="15">
    <source>
        <dbReference type="Pfam" id="PF00912"/>
    </source>
</evidence>
<sequence length="255" mass="28698">MKKKLVLIFFLAFTCCALGTQINDVLHENTLPVRSSALRTDLFTALPSQTYPYLHLPAAIEAKKKNIPVYVSLAVIPPNLRHAVLATEDKRFYTHGAVDPFGILRAAVVNAAAAHTREGGSTISQQVVKNLFLTQDRTYTRKGKELLLALLLEHYYTKDQILELYLNTVYFGPDAIGVHAAARTFFHTAPEQLTLSQCALLAGLVKAPTYYNPLLHYREAKERQKIVLTLLTEQQYIRPETATQAYYAPLRLQKK</sequence>
<dbReference type="SUPFAM" id="SSF53955">
    <property type="entry name" value="Lysozyme-like"/>
    <property type="match status" value="1"/>
</dbReference>
<dbReference type="GO" id="GO:0071555">
    <property type="term" value="P:cell wall organization"/>
    <property type="evidence" value="ECO:0007669"/>
    <property type="project" value="UniProtKB-KW"/>
</dbReference>
<keyword evidence="14" id="KW-0732">Signal</keyword>
<dbReference type="PANTHER" id="PTHR32282">
    <property type="entry name" value="BINDING PROTEIN TRANSPEPTIDASE, PUTATIVE-RELATED"/>
    <property type="match status" value="1"/>
</dbReference>
<evidence type="ECO:0000256" key="10">
    <source>
        <dbReference type="ARBA" id="ARBA00023268"/>
    </source>
</evidence>
<dbReference type="InterPro" id="IPR050396">
    <property type="entry name" value="Glycosyltr_51/Transpeptidase"/>
</dbReference>
<comment type="similarity">
    <text evidence="2">In the N-terminal section; belongs to the glycosyltransferase 51 family.</text>
</comment>
<keyword evidence="3" id="KW-0121">Carboxypeptidase</keyword>
<comment type="catalytic activity">
    <reaction evidence="13">
        <text>[GlcNAc-(1-&gt;4)-Mur2Ac(oyl-L-Ala-gamma-D-Glu-L-Lys-D-Ala-D-Ala)](n)-di-trans,octa-cis-undecaprenyl diphosphate + beta-D-GlcNAc-(1-&gt;4)-Mur2Ac(oyl-L-Ala-gamma-D-Glu-L-Lys-D-Ala-D-Ala)-di-trans,octa-cis-undecaprenyl diphosphate = [GlcNAc-(1-&gt;4)-Mur2Ac(oyl-L-Ala-gamma-D-Glu-L-Lys-D-Ala-D-Ala)](n+1)-di-trans,octa-cis-undecaprenyl diphosphate + di-trans,octa-cis-undecaprenyl diphosphate + H(+)</text>
        <dbReference type="Rhea" id="RHEA:23708"/>
        <dbReference type="Rhea" id="RHEA-COMP:9602"/>
        <dbReference type="Rhea" id="RHEA-COMP:9603"/>
        <dbReference type="ChEBI" id="CHEBI:15378"/>
        <dbReference type="ChEBI" id="CHEBI:58405"/>
        <dbReference type="ChEBI" id="CHEBI:60033"/>
        <dbReference type="ChEBI" id="CHEBI:78435"/>
        <dbReference type="EC" id="2.4.99.28"/>
    </reaction>
</comment>
<dbReference type="InterPro" id="IPR023346">
    <property type="entry name" value="Lysozyme-like_dom_sf"/>
</dbReference>
<dbReference type="Proteomes" id="UP000003242">
    <property type="component" value="Unassembled WGS sequence"/>
</dbReference>
<evidence type="ECO:0000256" key="14">
    <source>
        <dbReference type="SAM" id="SignalP"/>
    </source>
</evidence>
<dbReference type="OrthoDB" id="9766909at2"/>
<dbReference type="Gene3D" id="1.10.3810.10">
    <property type="entry name" value="Biosynthetic peptidoglycan transglycosylase-like"/>
    <property type="match status" value="1"/>
</dbReference>
<keyword evidence="11" id="KW-0961">Cell wall biogenesis/degradation</keyword>
<dbReference type="EC" id="2.4.2.-" evidence="17"/>